<evidence type="ECO:0000256" key="2">
    <source>
        <dbReference type="SAM" id="MobiDB-lite"/>
    </source>
</evidence>
<reference evidence="3 4" key="1">
    <citation type="submission" date="2022-05" db="EMBL/GenBank/DDBJ databases">
        <authorList>
            <consortium name="Genoscope - CEA"/>
            <person name="William W."/>
        </authorList>
    </citation>
    <scope>NUCLEOTIDE SEQUENCE [LARGE SCALE GENOMIC DNA]</scope>
</reference>
<dbReference type="Proteomes" id="UP001159405">
    <property type="component" value="Unassembled WGS sequence"/>
</dbReference>
<feature type="compositionally biased region" description="Basic and acidic residues" evidence="2">
    <location>
        <begin position="49"/>
        <end position="62"/>
    </location>
</feature>
<evidence type="ECO:0000256" key="1">
    <source>
        <dbReference type="SAM" id="Coils"/>
    </source>
</evidence>
<keyword evidence="1" id="KW-0175">Coiled coil</keyword>
<evidence type="ECO:0000313" key="3">
    <source>
        <dbReference type="EMBL" id="CAH3167091.1"/>
    </source>
</evidence>
<feature type="region of interest" description="Disordered" evidence="2">
    <location>
        <begin position="32"/>
        <end position="62"/>
    </location>
</feature>
<organism evidence="3 4">
    <name type="scientific">Porites lobata</name>
    <dbReference type="NCBI Taxonomy" id="104759"/>
    <lineage>
        <taxon>Eukaryota</taxon>
        <taxon>Metazoa</taxon>
        <taxon>Cnidaria</taxon>
        <taxon>Anthozoa</taxon>
        <taxon>Hexacorallia</taxon>
        <taxon>Scleractinia</taxon>
        <taxon>Fungiina</taxon>
        <taxon>Poritidae</taxon>
        <taxon>Porites</taxon>
    </lineage>
</organism>
<protein>
    <submittedName>
        <fullName evidence="3">Uncharacterized protein</fullName>
    </submittedName>
</protein>
<feature type="non-terminal residue" evidence="3">
    <location>
        <position position="304"/>
    </location>
</feature>
<accession>A0ABN8QMW2</accession>
<keyword evidence="4" id="KW-1185">Reference proteome</keyword>
<feature type="coiled-coil region" evidence="1">
    <location>
        <begin position="164"/>
        <end position="201"/>
    </location>
</feature>
<dbReference type="EMBL" id="CALNXK010000139">
    <property type="protein sequence ID" value="CAH3167091.1"/>
    <property type="molecule type" value="Genomic_DNA"/>
</dbReference>
<proteinExistence type="predicted"/>
<name>A0ABN8QMW2_9CNID</name>
<evidence type="ECO:0000313" key="4">
    <source>
        <dbReference type="Proteomes" id="UP001159405"/>
    </source>
</evidence>
<sequence length="304" mass="34666">MNSCTCKKLSEIAFPCGSDSYRRVHLKVRESDSPFLKKSSRSSQPLPQETEHTKQSVVKSKLEPKTLFTPSDDCHESELASTFNWKDSKKEQLTWQQPSLCNKKLAIETYLRELELQVVEPPRVGSYNSICGNCHIRGHRSDGNKKNDKCNAPPCTSYFMYGQKKKHSEHFEEIKKRKRELKEVTRQIEKVNMEKKNLEAFQSKSISAFATAVTQRLLKAFPEKYSPRTPGGKLALQKDIATLRIACNNKIPSVADDERNMFLELLEKHRQLSALEMNPVSVQIHSSNCNESSASTSMSKLHSQ</sequence>
<gene>
    <name evidence="3" type="ORF">PLOB_00008049</name>
</gene>
<comment type="caution">
    <text evidence="3">The sequence shown here is derived from an EMBL/GenBank/DDBJ whole genome shotgun (WGS) entry which is preliminary data.</text>
</comment>